<protein>
    <submittedName>
        <fullName evidence="1">Uncharacterized protein</fullName>
    </submittedName>
</protein>
<name>A0ABM7SSK5_9MYCO</name>
<sequence length="79" mass="8896">MIGVAHNQRPDVTVAFAHNRHEYFILNALCILILINGNEAEQIAQYFPDGRLADDKIASVLKDHFKVDFSAGIQFVEIL</sequence>
<accession>A0ABM7SSK5</accession>
<keyword evidence="2" id="KW-1185">Reference proteome</keyword>
<proteinExistence type="predicted"/>
<gene>
    <name evidence="1" type="ORF">MTY59_06160</name>
</gene>
<organism evidence="1 2">
    <name type="scientific">Mycobacterium senriense</name>
    <dbReference type="NCBI Taxonomy" id="2775496"/>
    <lineage>
        <taxon>Bacteria</taxon>
        <taxon>Bacillati</taxon>
        <taxon>Actinomycetota</taxon>
        <taxon>Actinomycetes</taxon>
        <taxon>Mycobacteriales</taxon>
        <taxon>Mycobacteriaceae</taxon>
        <taxon>Mycobacterium</taxon>
        <taxon>Mycobacterium avium complex (MAC)</taxon>
    </lineage>
</organism>
<reference evidence="1 2" key="1">
    <citation type="submission" date="2021-07" db="EMBL/GenBank/DDBJ databases">
        <title>Complete genome sequence of nontuberculous Mycobacterium sp. TY59.</title>
        <authorList>
            <person name="Fukushima K."/>
        </authorList>
    </citation>
    <scope>NUCLEOTIDE SEQUENCE [LARGE SCALE GENOMIC DNA]</scope>
    <source>
        <strain evidence="1 2">TY59</strain>
    </source>
</reference>
<dbReference type="EMBL" id="AP024828">
    <property type="protein sequence ID" value="BCZ20761.1"/>
    <property type="molecule type" value="Genomic_DNA"/>
</dbReference>
<evidence type="ECO:0000313" key="2">
    <source>
        <dbReference type="Proteomes" id="UP000826012"/>
    </source>
</evidence>
<dbReference type="Proteomes" id="UP000826012">
    <property type="component" value="Chromosome"/>
</dbReference>
<reference evidence="1 2" key="2">
    <citation type="submission" date="2021-07" db="EMBL/GenBank/DDBJ databases">
        <authorList>
            <person name="Matsumoto Y."/>
            <person name="Motooka D."/>
            <person name="Nakamura S."/>
        </authorList>
    </citation>
    <scope>NUCLEOTIDE SEQUENCE [LARGE SCALE GENOMIC DNA]</scope>
    <source>
        <strain evidence="1 2">TY59</strain>
    </source>
</reference>
<evidence type="ECO:0000313" key="1">
    <source>
        <dbReference type="EMBL" id="BCZ20761.1"/>
    </source>
</evidence>